<evidence type="ECO:0000313" key="7">
    <source>
        <dbReference type="EMBL" id="VDD27232.1"/>
    </source>
</evidence>
<feature type="domain" description="DUF627" evidence="6">
    <location>
        <begin position="18"/>
        <end position="123"/>
    </location>
</feature>
<feature type="region of interest" description="Disordered" evidence="3">
    <location>
        <begin position="907"/>
        <end position="927"/>
    </location>
</feature>
<gene>
    <name evidence="7" type="ORF">BOLC2T12229H</name>
</gene>
<evidence type="ECO:0000256" key="1">
    <source>
        <dbReference type="ARBA" id="ARBA00022786"/>
    </source>
</evidence>
<keyword evidence="2" id="KW-0378">Hydrolase</keyword>
<dbReference type="GO" id="GO:0004843">
    <property type="term" value="F:cysteine-type deubiquitinase activity"/>
    <property type="evidence" value="ECO:0007669"/>
    <property type="project" value="InterPro"/>
</dbReference>
<name>A0A3P6E3K6_BRAOL</name>
<feature type="compositionally biased region" description="Basic and acidic residues" evidence="3">
    <location>
        <begin position="747"/>
        <end position="766"/>
    </location>
</feature>
<dbReference type="InterPro" id="IPR006865">
    <property type="entry name" value="DUF629"/>
</dbReference>
<dbReference type="PANTHER" id="PTHR22975">
    <property type="entry name" value="UBIQUITIN SPECIFIC PROTEINASE"/>
    <property type="match status" value="1"/>
</dbReference>
<evidence type="ECO:0000259" key="5">
    <source>
        <dbReference type="Pfam" id="PF04780"/>
    </source>
</evidence>
<evidence type="ECO:0000256" key="2">
    <source>
        <dbReference type="ARBA" id="ARBA00022801"/>
    </source>
</evidence>
<sequence>MEYTSAEGEKAKKRYDKAIALVASGDYIKAFEIFDDVISVYPEEHRNSFHIRVQQAHIFLLLVENAQSKDVEITYFLGAIGCVSEDVRVTLLRTRLLRTLGMALGSVFYFKKCIRSGKQGLAAAEAKDKREIELLIEEAELMIAESKTSPTIAHYRPKFSDPKDSQEPRCEDRVGGELRSYWMGLDVKVKRDFMKVSVEKLRSFVKGVHTKEGVDVLKNVLDVAREHKKWRVWVCRTKCDKVCSSAEECRTHLEQKHAAVFKPSSEEDVVMRIGLNWDKKIQVGPWEPPVDIVAAVEMIKTQLEDVKAFTTRSRKMGWSDQWPLATADEERSNLLKEVKLLLVSLCEHQILSCSIRDWVMSFPVKHLKKLEVSEESMKDCRIVEAPQSICFLEREELKQIRGFLKKTKCERHDGTDVVSRAVDSLLDRIRIKESIEFDEKFSLLLLDKRLLKSNNALFDDDDYEGKIKLVKDPDVHYAKAQAQGDDMISWLGDCSSVDKSFPGPIREHNLVIWVAVLRALQFTCRTLGTKYAKKEHVLEYEAALTVVENLCDERRKTVQEDHWNSYASLLCDRFEDRVPENPLTAKLFLCAVRDVFEGGLHLTFDIPDLEDCLNLIRGRSKSLSNDKVLKSIELLKSMVTEKVLLIDAKILLIDNSRIRLLDKLTRLSAFDNRSYMLHFLKPFLLNEIVIMKSKVKSDAAEADLLLKEGKKSLKEEKKSQANKTRKDKNIKINSTSVVTPVDKTVELESSVKLEPEEHSKEPERGGLETSSNTDIQVEATGVLFYMQNMPGEDSLSKHLEPALEGAAARYNSALDMTLKNEIVNMEFNAKSDAAEADLHGQQITSTSMASPVEQLVTNIQGNIYPDILLIVLLFKGEYGFTLSKTFSYMSSKPSVDLQPGGISQSAKTMEEDSITMEPKDTLRSEKGPLEISSTNDIQEEANKVNSGDMQNMPGEDSVSGNLESALGGAATRYNSALDMTLKALVNINVLKEQVLKYNKQPVHDNLEERVLCALQILFTSVVSEEIKTEGVYSLILRDLLVSLEAVDSMVRSSGAVEVLVTILESWHCWKNSEGESLVTRLFTLEENERMSCRKCGRKPNYPEQSSYGIVTAADSIRNVNCAFGDIKFVDIIKVTRMEYKMLCDIKTGGCGTTNFVHHVISRCPPIFTIGKFLRTMIVISYTLLEWEKSETEKEISETTKALEWEIDISRLYEGLEPNTNYRLVSMVGYGEEYEEHICMVYEKNRWVNLRRESLAGEVIQKLLTFFVFLVLNYRRQTLLTSVVGNNWKNVITFCGERKVRPVILLYEAA</sequence>
<organism evidence="7">
    <name type="scientific">Brassica oleracea</name>
    <name type="common">Wild cabbage</name>
    <dbReference type="NCBI Taxonomy" id="3712"/>
    <lineage>
        <taxon>Eukaryota</taxon>
        <taxon>Viridiplantae</taxon>
        <taxon>Streptophyta</taxon>
        <taxon>Embryophyta</taxon>
        <taxon>Tracheophyta</taxon>
        <taxon>Spermatophyta</taxon>
        <taxon>Magnoliopsida</taxon>
        <taxon>eudicotyledons</taxon>
        <taxon>Gunneridae</taxon>
        <taxon>Pentapetalae</taxon>
        <taxon>rosids</taxon>
        <taxon>malvids</taxon>
        <taxon>Brassicales</taxon>
        <taxon>Brassicaceae</taxon>
        <taxon>Brassiceae</taxon>
        <taxon>Brassica</taxon>
    </lineage>
</organism>
<feature type="domain" description="DUF629" evidence="5">
    <location>
        <begin position="177"/>
        <end position="643"/>
    </location>
</feature>
<feature type="domain" description="Peptidase C19 ubiquitin carboxyl-terminal hydrolase" evidence="4">
    <location>
        <begin position="968"/>
        <end position="1254"/>
    </location>
</feature>
<evidence type="ECO:0000256" key="3">
    <source>
        <dbReference type="SAM" id="MobiDB-lite"/>
    </source>
</evidence>
<reference evidence="7" key="1">
    <citation type="submission" date="2018-11" db="EMBL/GenBank/DDBJ databases">
        <authorList>
            <consortium name="Genoscope - CEA"/>
            <person name="William W."/>
        </authorList>
    </citation>
    <scope>NUCLEOTIDE SEQUENCE</scope>
</reference>
<proteinExistence type="predicted"/>
<evidence type="ECO:0000259" key="6">
    <source>
        <dbReference type="Pfam" id="PF04781"/>
    </source>
</evidence>
<feature type="region of interest" description="Disordered" evidence="3">
    <location>
        <begin position="747"/>
        <end position="771"/>
    </location>
</feature>
<dbReference type="PANTHER" id="PTHR22975:SF23">
    <property type="entry name" value="F6D8.33-RELATED"/>
    <property type="match status" value="1"/>
</dbReference>
<dbReference type="InterPro" id="IPR001394">
    <property type="entry name" value="Peptidase_C19_UCH"/>
</dbReference>
<feature type="region of interest" description="Disordered" evidence="3">
    <location>
        <begin position="713"/>
        <end position="733"/>
    </location>
</feature>
<dbReference type="Pfam" id="PF00443">
    <property type="entry name" value="UCH"/>
    <property type="match status" value="1"/>
</dbReference>
<keyword evidence="1" id="KW-0833">Ubl conjugation pathway</keyword>
<feature type="compositionally biased region" description="Basic and acidic residues" evidence="3">
    <location>
        <begin position="917"/>
        <end position="927"/>
    </location>
</feature>
<evidence type="ECO:0000259" key="4">
    <source>
        <dbReference type="Pfam" id="PF00443"/>
    </source>
</evidence>
<protein>
    <submittedName>
        <fullName evidence="7">Uncharacterized protein</fullName>
    </submittedName>
</protein>
<dbReference type="GO" id="GO:0016579">
    <property type="term" value="P:protein deubiquitination"/>
    <property type="evidence" value="ECO:0007669"/>
    <property type="project" value="InterPro"/>
</dbReference>
<accession>A0A3P6E3K6</accession>
<dbReference type="Pfam" id="PF04781">
    <property type="entry name" value="DUF627"/>
    <property type="match status" value="1"/>
</dbReference>
<dbReference type="Pfam" id="PF04780">
    <property type="entry name" value="DUF629"/>
    <property type="match status" value="1"/>
</dbReference>
<dbReference type="InterPro" id="IPR052398">
    <property type="entry name" value="Ubiquitin_hydrolase_53/54"/>
</dbReference>
<dbReference type="InterPro" id="IPR006866">
    <property type="entry name" value="DUF627_N"/>
</dbReference>
<dbReference type="EMBL" id="LR031874">
    <property type="protein sequence ID" value="VDD27232.1"/>
    <property type="molecule type" value="Genomic_DNA"/>
</dbReference>